<keyword evidence="3" id="KW-1185">Reference proteome</keyword>
<proteinExistence type="predicted"/>
<feature type="region of interest" description="Disordered" evidence="1">
    <location>
        <begin position="153"/>
        <end position="189"/>
    </location>
</feature>
<dbReference type="Pfam" id="PF21240">
    <property type="entry name" value="Nup98_GLEBS"/>
    <property type="match status" value="1"/>
</dbReference>
<feature type="compositionally biased region" description="Basic and acidic residues" evidence="1">
    <location>
        <begin position="153"/>
        <end position="166"/>
    </location>
</feature>
<feature type="compositionally biased region" description="Polar residues" evidence="1">
    <location>
        <begin position="172"/>
        <end position="189"/>
    </location>
</feature>
<reference evidence="2" key="1">
    <citation type="journal article" date="2023" name="Mol. Biol. Evol.">
        <title>Third-Generation Sequencing Reveals the Adaptive Role of the Epigenome in Three Deep-Sea Polychaetes.</title>
        <authorList>
            <person name="Perez M."/>
            <person name="Aroh O."/>
            <person name="Sun Y."/>
            <person name="Lan Y."/>
            <person name="Juniper S.K."/>
            <person name="Young C.R."/>
            <person name="Angers B."/>
            <person name="Qian P.Y."/>
        </authorList>
    </citation>
    <scope>NUCLEOTIDE SEQUENCE</scope>
    <source>
        <strain evidence="2">P08H-3</strain>
    </source>
</reference>
<name>A0AAD9J7F9_9ANNE</name>
<dbReference type="Gene3D" id="1.10.10.2360">
    <property type="match status" value="1"/>
</dbReference>
<dbReference type="EMBL" id="JAODUP010000555">
    <property type="protein sequence ID" value="KAK2147411.1"/>
    <property type="molecule type" value="Genomic_DNA"/>
</dbReference>
<accession>A0AAD9J7F9</accession>
<dbReference type="Proteomes" id="UP001208570">
    <property type="component" value="Unassembled WGS sequence"/>
</dbReference>
<dbReference type="AlphaFoldDB" id="A0AAD9J7F9"/>
<organism evidence="2 3">
    <name type="scientific">Paralvinella palmiformis</name>
    <dbReference type="NCBI Taxonomy" id="53620"/>
    <lineage>
        <taxon>Eukaryota</taxon>
        <taxon>Metazoa</taxon>
        <taxon>Spiralia</taxon>
        <taxon>Lophotrochozoa</taxon>
        <taxon>Annelida</taxon>
        <taxon>Polychaeta</taxon>
        <taxon>Sedentaria</taxon>
        <taxon>Canalipalpata</taxon>
        <taxon>Terebellida</taxon>
        <taxon>Terebelliformia</taxon>
        <taxon>Alvinellidae</taxon>
        <taxon>Paralvinella</taxon>
    </lineage>
</organism>
<sequence>MFSLEQEILDGFTLIRDSLFQEQFEASPGYDLNEDVWEGRLRSISTRHQCITAMKRYRNISFEELRWFESSVYEMARRDWPNQRALEGFAVYISRSSGNITLKLSLDSQTLITLACEENVFNIRLPEDARASAGSLALLQKVVSVDGRVVCPDENKSTEDRDRLPAVDHITPPSSKSDPVAATTLTSRQRTSNSPVFSFSLEIGEAELRRPFGSNSSSKQTPLWPSFTVDQACCPTETYPPNSPGTATASLTDPEPPANCVMPSVAVVSVQDSPITTNIATASLSQTVPVSTIHINPTAAPTASAFGSEQMLSDSVSSLNINTVTGIDSPVRYSRVTLASDASLRSSSPRDQIKSSSPDDPRSNLSPLDRRGSSSADNPSRSSSLDELRRSNSPAGPLVLISSETEPKPSRKNQEEGKL</sequence>
<evidence type="ECO:0000313" key="2">
    <source>
        <dbReference type="EMBL" id="KAK2147411.1"/>
    </source>
</evidence>
<protein>
    <submittedName>
        <fullName evidence="2">Uncharacterized protein</fullName>
    </submittedName>
</protein>
<comment type="caution">
    <text evidence="2">The sequence shown here is derived from an EMBL/GenBank/DDBJ whole genome shotgun (WGS) entry which is preliminary data.</text>
</comment>
<evidence type="ECO:0000313" key="3">
    <source>
        <dbReference type="Proteomes" id="UP001208570"/>
    </source>
</evidence>
<feature type="compositionally biased region" description="Basic and acidic residues" evidence="1">
    <location>
        <begin position="351"/>
        <end position="372"/>
    </location>
</feature>
<feature type="compositionally biased region" description="Low complexity" evidence="1">
    <location>
        <begin position="373"/>
        <end position="383"/>
    </location>
</feature>
<feature type="compositionally biased region" description="Basic and acidic residues" evidence="1">
    <location>
        <begin position="405"/>
        <end position="419"/>
    </location>
</feature>
<gene>
    <name evidence="2" type="ORF">LSH36_555g04016</name>
</gene>
<evidence type="ECO:0000256" key="1">
    <source>
        <dbReference type="SAM" id="MobiDB-lite"/>
    </source>
</evidence>
<feature type="region of interest" description="Disordered" evidence="1">
    <location>
        <begin position="341"/>
        <end position="419"/>
    </location>
</feature>